<keyword evidence="11 21" id="KW-0472">Membrane</keyword>
<evidence type="ECO:0000256" key="3">
    <source>
        <dbReference type="ARBA" id="ARBA00022475"/>
    </source>
</evidence>
<evidence type="ECO:0000256" key="1">
    <source>
        <dbReference type="ARBA" id="ARBA00004651"/>
    </source>
</evidence>
<keyword evidence="7 21" id="KW-0812">Transmembrane</keyword>
<comment type="similarity">
    <text evidence="16">Belongs to the SEDS family. FtsW subfamily.</text>
</comment>
<dbReference type="NCBIfam" id="TIGR02614">
    <property type="entry name" value="ftsW"/>
    <property type="match status" value="1"/>
</dbReference>
<dbReference type="RefSeq" id="WP_131308163.1">
    <property type="nucleotide sequence ID" value="NZ_SJFN01000010.1"/>
</dbReference>
<evidence type="ECO:0000256" key="10">
    <source>
        <dbReference type="ARBA" id="ARBA00022989"/>
    </source>
</evidence>
<evidence type="ECO:0000256" key="14">
    <source>
        <dbReference type="ARBA" id="ARBA00032370"/>
    </source>
</evidence>
<evidence type="ECO:0000256" key="16">
    <source>
        <dbReference type="ARBA" id="ARBA00038053"/>
    </source>
</evidence>
<dbReference type="GO" id="GO:0008955">
    <property type="term" value="F:peptidoglycan glycosyltransferase activity"/>
    <property type="evidence" value="ECO:0007669"/>
    <property type="project" value="UniProtKB-EC"/>
</dbReference>
<comment type="caution">
    <text evidence="22">The sequence shown here is derived from an EMBL/GenBank/DDBJ whole genome shotgun (WGS) entry which is preliminary data.</text>
</comment>
<feature type="transmembrane region" description="Helical" evidence="21">
    <location>
        <begin position="114"/>
        <end position="136"/>
    </location>
</feature>
<dbReference type="PANTHER" id="PTHR30474">
    <property type="entry name" value="CELL CYCLE PROTEIN"/>
    <property type="match status" value="1"/>
</dbReference>
<evidence type="ECO:0000256" key="13">
    <source>
        <dbReference type="ARBA" id="ARBA00023316"/>
    </source>
</evidence>
<sequence>MNRTDRSIFASWWWTVDRTLVAASLILLVGGLVLSFAASPAVAERIGASDSFYFVKRHAVFFVMALPILFTVSFFSPRMVRRSALVVFAGAIVLLVAVLFFGQEVKGARRWITLLGFSIQPSEFVKPAFIILSAWLFAEQQRRHDLPGNILAILGFIGVEALLIAQPDIGQTILTGAAWGAVFFVAGMPMWWILGLGGIGVGGGWAAYTFVPHVHARINRFLAHDAGRGHGGPMTADGYQAQQAHDSFLNGGWFGRGPGEGTVKRLLPDSHTDYIFAVVGEEFGLLVCALLAGIFGWIVFRGLSHATREEDPFIRYAIVGLVVLVGVQSGINMAVNLQLMPAKGMTLPFISYGGSSLLAIAFEMGCLIALTRRRPQATRFSAPIQIEPAGEPAPAE</sequence>
<keyword evidence="4" id="KW-0132">Cell division</keyword>
<dbReference type="GO" id="GO:0005886">
    <property type="term" value="C:plasma membrane"/>
    <property type="evidence" value="ECO:0007669"/>
    <property type="project" value="UniProtKB-SubCell"/>
</dbReference>
<keyword evidence="9" id="KW-0573">Peptidoglycan synthesis</keyword>
<evidence type="ECO:0000256" key="11">
    <source>
        <dbReference type="ARBA" id="ARBA00023136"/>
    </source>
</evidence>
<dbReference type="OrthoDB" id="9768187at2"/>
<dbReference type="GO" id="GO:0032153">
    <property type="term" value="C:cell division site"/>
    <property type="evidence" value="ECO:0007669"/>
    <property type="project" value="TreeGrafter"/>
</dbReference>
<dbReference type="EMBL" id="SJFN01000010">
    <property type="protein sequence ID" value="TBW38710.1"/>
    <property type="molecule type" value="Genomic_DNA"/>
</dbReference>
<evidence type="ECO:0000256" key="19">
    <source>
        <dbReference type="ARBA" id="ARBA00044770"/>
    </source>
</evidence>
<feature type="transmembrane region" description="Helical" evidence="21">
    <location>
        <begin position="274"/>
        <end position="300"/>
    </location>
</feature>
<dbReference type="GO" id="GO:0071555">
    <property type="term" value="P:cell wall organization"/>
    <property type="evidence" value="ECO:0007669"/>
    <property type="project" value="UniProtKB-KW"/>
</dbReference>
<organism evidence="22 23">
    <name type="scientific">Siculibacillus lacustris</name>
    <dbReference type="NCBI Taxonomy" id="1549641"/>
    <lineage>
        <taxon>Bacteria</taxon>
        <taxon>Pseudomonadati</taxon>
        <taxon>Pseudomonadota</taxon>
        <taxon>Alphaproteobacteria</taxon>
        <taxon>Hyphomicrobiales</taxon>
        <taxon>Ancalomicrobiaceae</taxon>
        <taxon>Siculibacillus</taxon>
    </lineage>
</organism>
<evidence type="ECO:0000256" key="12">
    <source>
        <dbReference type="ARBA" id="ARBA00023306"/>
    </source>
</evidence>
<feature type="transmembrane region" description="Helical" evidence="21">
    <location>
        <begin position="349"/>
        <end position="370"/>
    </location>
</feature>
<protein>
    <recommendedName>
        <fullName evidence="17">Probable peptidoglycan glycosyltransferase FtsW</fullName>
        <ecNumber evidence="19">2.4.99.28</ecNumber>
    </recommendedName>
    <alternativeName>
        <fullName evidence="18">Cell division protein FtsW</fullName>
    </alternativeName>
    <alternativeName>
        <fullName evidence="15">Cell wall polymerase</fullName>
    </alternativeName>
    <alternativeName>
        <fullName evidence="14">Peptidoglycan polymerase</fullName>
    </alternativeName>
</protein>
<name>A0A4V2KTU3_9HYPH</name>
<feature type="transmembrane region" description="Helical" evidence="21">
    <location>
        <begin position="59"/>
        <end position="77"/>
    </location>
</feature>
<keyword evidence="3" id="KW-1003">Cell membrane</keyword>
<dbReference type="Proteomes" id="UP000292781">
    <property type="component" value="Unassembled WGS sequence"/>
</dbReference>
<evidence type="ECO:0000256" key="20">
    <source>
        <dbReference type="ARBA" id="ARBA00049902"/>
    </source>
</evidence>
<feature type="transmembrane region" description="Helical" evidence="21">
    <location>
        <begin position="148"/>
        <end position="165"/>
    </location>
</feature>
<gene>
    <name evidence="22" type="primary">ftsW</name>
    <name evidence="22" type="ORF">EYW49_08410</name>
</gene>
<dbReference type="AlphaFoldDB" id="A0A4V2KTU3"/>
<dbReference type="GO" id="GO:0051301">
    <property type="term" value="P:cell division"/>
    <property type="evidence" value="ECO:0007669"/>
    <property type="project" value="UniProtKB-KW"/>
</dbReference>
<keyword evidence="23" id="KW-1185">Reference proteome</keyword>
<dbReference type="EC" id="2.4.99.28" evidence="19"/>
<feature type="transmembrane region" description="Helical" evidence="21">
    <location>
        <begin position="172"/>
        <end position="194"/>
    </location>
</feature>
<comment type="subcellular location">
    <subcellularLocation>
        <location evidence="1">Cell membrane</location>
        <topology evidence="1">Multi-pass membrane protein</topology>
    </subcellularLocation>
</comment>
<evidence type="ECO:0000256" key="6">
    <source>
        <dbReference type="ARBA" id="ARBA00022679"/>
    </source>
</evidence>
<evidence type="ECO:0000256" key="15">
    <source>
        <dbReference type="ARBA" id="ARBA00033270"/>
    </source>
</evidence>
<accession>A0A4V2KTU3</accession>
<keyword evidence="10 21" id="KW-1133">Transmembrane helix</keyword>
<evidence type="ECO:0000256" key="21">
    <source>
        <dbReference type="SAM" id="Phobius"/>
    </source>
</evidence>
<dbReference type="PANTHER" id="PTHR30474:SF2">
    <property type="entry name" value="PEPTIDOGLYCAN GLYCOSYLTRANSFERASE FTSW-RELATED"/>
    <property type="match status" value="1"/>
</dbReference>
<evidence type="ECO:0000256" key="17">
    <source>
        <dbReference type="ARBA" id="ARBA00041185"/>
    </source>
</evidence>
<proteinExistence type="inferred from homology"/>
<evidence type="ECO:0000256" key="9">
    <source>
        <dbReference type="ARBA" id="ARBA00022984"/>
    </source>
</evidence>
<feature type="transmembrane region" description="Helical" evidence="21">
    <location>
        <begin position="20"/>
        <end position="38"/>
    </location>
</feature>
<evidence type="ECO:0000313" key="23">
    <source>
        <dbReference type="Proteomes" id="UP000292781"/>
    </source>
</evidence>
<dbReference type="GO" id="GO:0015648">
    <property type="term" value="F:lipid-linked peptidoglycan transporter activity"/>
    <property type="evidence" value="ECO:0007669"/>
    <property type="project" value="TreeGrafter"/>
</dbReference>
<feature type="transmembrane region" description="Helical" evidence="21">
    <location>
        <begin position="312"/>
        <end position="329"/>
    </location>
</feature>
<comment type="pathway">
    <text evidence="2">Cell wall biogenesis; peptidoglycan biosynthesis.</text>
</comment>
<dbReference type="InterPro" id="IPR013437">
    <property type="entry name" value="FtsW"/>
</dbReference>
<evidence type="ECO:0000256" key="2">
    <source>
        <dbReference type="ARBA" id="ARBA00004752"/>
    </source>
</evidence>
<dbReference type="GO" id="GO:0008360">
    <property type="term" value="P:regulation of cell shape"/>
    <property type="evidence" value="ECO:0007669"/>
    <property type="project" value="UniProtKB-KW"/>
</dbReference>
<dbReference type="GO" id="GO:0009252">
    <property type="term" value="P:peptidoglycan biosynthetic process"/>
    <property type="evidence" value="ECO:0007669"/>
    <property type="project" value="UniProtKB-KW"/>
</dbReference>
<reference evidence="22 23" key="1">
    <citation type="submission" date="2019-02" db="EMBL/GenBank/DDBJ databases">
        <title>Siculibacillus lacustris gen. nov., sp. nov., a new rosette-forming bacterium isolated from a freshwater crater lake (Lake St. Ana, Romania).</title>
        <authorList>
            <person name="Felfoldi T."/>
            <person name="Marton Z."/>
            <person name="Szabo A."/>
            <person name="Mentes A."/>
            <person name="Boka K."/>
            <person name="Marialigeti K."/>
            <person name="Mathe I."/>
            <person name="Koncz M."/>
            <person name="Schumann P."/>
            <person name="Toth E."/>
        </authorList>
    </citation>
    <scope>NUCLEOTIDE SEQUENCE [LARGE SCALE GENOMIC DNA]</scope>
    <source>
        <strain evidence="22 23">SA-279</strain>
    </source>
</reference>
<keyword evidence="12" id="KW-0131">Cell cycle</keyword>
<evidence type="ECO:0000313" key="22">
    <source>
        <dbReference type="EMBL" id="TBW38710.1"/>
    </source>
</evidence>
<keyword evidence="8" id="KW-0133">Cell shape</keyword>
<comment type="catalytic activity">
    <reaction evidence="20">
        <text>[GlcNAc-(1-&gt;4)-Mur2Ac(oyl-L-Ala-gamma-D-Glu-L-Lys-D-Ala-D-Ala)](n)-di-trans,octa-cis-undecaprenyl diphosphate + beta-D-GlcNAc-(1-&gt;4)-Mur2Ac(oyl-L-Ala-gamma-D-Glu-L-Lys-D-Ala-D-Ala)-di-trans,octa-cis-undecaprenyl diphosphate = [GlcNAc-(1-&gt;4)-Mur2Ac(oyl-L-Ala-gamma-D-Glu-L-Lys-D-Ala-D-Ala)](n+1)-di-trans,octa-cis-undecaprenyl diphosphate + di-trans,octa-cis-undecaprenyl diphosphate + H(+)</text>
        <dbReference type="Rhea" id="RHEA:23708"/>
        <dbReference type="Rhea" id="RHEA-COMP:9602"/>
        <dbReference type="Rhea" id="RHEA-COMP:9603"/>
        <dbReference type="ChEBI" id="CHEBI:15378"/>
        <dbReference type="ChEBI" id="CHEBI:58405"/>
        <dbReference type="ChEBI" id="CHEBI:60033"/>
        <dbReference type="ChEBI" id="CHEBI:78435"/>
        <dbReference type="EC" id="2.4.99.28"/>
    </reaction>
</comment>
<keyword evidence="6" id="KW-0808">Transferase</keyword>
<evidence type="ECO:0000256" key="7">
    <source>
        <dbReference type="ARBA" id="ARBA00022692"/>
    </source>
</evidence>
<dbReference type="Pfam" id="PF01098">
    <property type="entry name" value="FTSW_RODA_SPOVE"/>
    <property type="match status" value="1"/>
</dbReference>
<dbReference type="InterPro" id="IPR001182">
    <property type="entry name" value="FtsW/RodA"/>
</dbReference>
<evidence type="ECO:0000256" key="4">
    <source>
        <dbReference type="ARBA" id="ARBA00022618"/>
    </source>
</evidence>
<evidence type="ECO:0000256" key="8">
    <source>
        <dbReference type="ARBA" id="ARBA00022960"/>
    </source>
</evidence>
<evidence type="ECO:0000256" key="18">
    <source>
        <dbReference type="ARBA" id="ARBA00041418"/>
    </source>
</evidence>
<evidence type="ECO:0000256" key="5">
    <source>
        <dbReference type="ARBA" id="ARBA00022676"/>
    </source>
</evidence>
<feature type="transmembrane region" description="Helical" evidence="21">
    <location>
        <begin position="83"/>
        <end position="102"/>
    </location>
</feature>
<keyword evidence="5" id="KW-0328">Glycosyltransferase</keyword>
<keyword evidence="13" id="KW-0961">Cell wall biogenesis/degradation</keyword>